<protein>
    <submittedName>
        <fullName evidence="7">Serine proteinase stubble</fullName>
    </submittedName>
</protein>
<evidence type="ECO:0000256" key="3">
    <source>
        <dbReference type="ARBA" id="ARBA00022825"/>
    </source>
</evidence>
<dbReference type="InterPro" id="IPR001254">
    <property type="entry name" value="Trypsin_dom"/>
</dbReference>
<dbReference type="GO" id="GO:0006508">
    <property type="term" value="P:proteolysis"/>
    <property type="evidence" value="ECO:0007669"/>
    <property type="project" value="UniProtKB-KW"/>
</dbReference>
<name>A0A423T8B6_PENVA</name>
<keyword evidence="1" id="KW-0645">Protease</keyword>
<dbReference type="InterPro" id="IPR009003">
    <property type="entry name" value="Peptidase_S1_PA"/>
</dbReference>
<dbReference type="PROSITE" id="PS50240">
    <property type="entry name" value="TRYPSIN_DOM"/>
    <property type="match status" value="1"/>
</dbReference>
<feature type="compositionally biased region" description="Basic and acidic residues" evidence="4">
    <location>
        <begin position="220"/>
        <end position="243"/>
    </location>
</feature>
<evidence type="ECO:0000256" key="4">
    <source>
        <dbReference type="SAM" id="MobiDB-lite"/>
    </source>
</evidence>
<dbReference type="EMBL" id="QCYY01002120">
    <property type="protein sequence ID" value="ROT72699.1"/>
    <property type="molecule type" value="Genomic_DNA"/>
</dbReference>
<comment type="caution">
    <text evidence="7">The sequence shown here is derived from an EMBL/GenBank/DDBJ whole genome shotgun (WGS) entry which is preliminary data.</text>
</comment>
<keyword evidence="5" id="KW-0812">Transmembrane</keyword>
<dbReference type="InterPro" id="IPR050127">
    <property type="entry name" value="Serine_Proteases_S1"/>
</dbReference>
<reference evidence="7 8" key="1">
    <citation type="submission" date="2018-04" db="EMBL/GenBank/DDBJ databases">
        <authorList>
            <person name="Zhang X."/>
            <person name="Yuan J."/>
            <person name="Li F."/>
            <person name="Xiang J."/>
        </authorList>
    </citation>
    <scope>NUCLEOTIDE SEQUENCE [LARGE SCALE GENOMIC DNA]</scope>
    <source>
        <tissue evidence="7">Muscle</tissue>
    </source>
</reference>
<keyword evidence="5" id="KW-0472">Membrane</keyword>
<evidence type="ECO:0000256" key="2">
    <source>
        <dbReference type="ARBA" id="ARBA00022801"/>
    </source>
</evidence>
<dbReference type="Pfam" id="PF00089">
    <property type="entry name" value="Trypsin"/>
    <property type="match status" value="1"/>
</dbReference>
<dbReference type="SUPFAM" id="SSF50494">
    <property type="entry name" value="Trypsin-like serine proteases"/>
    <property type="match status" value="1"/>
</dbReference>
<feature type="transmembrane region" description="Helical" evidence="5">
    <location>
        <begin position="12"/>
        <end position="42"/>
    </location>
</feature>
<evidence type="ECO:0000313" key="7">
    <source>
        <dbReference type="EMBL" id="ROT72699.1"/>
    </source>
</evidence>
<dbReference type="Proteomes" id="UP000283509">
    <property type="component" value="Unassembled WGS sequence"/>
</dbReference>
<gene>
    <name evidence="7" type="ORF">C7M84_008902</name>
</gene>
<evidence type="ECO:0000259" key="6">
    <source>
        <dbReference type="PROSITE" id="PS50240"/>
    </source>
</evidence>
<accession>A0A423T8B6</accession>
<dbReference type="PANTHER" id="PTHR24264">
    <property type="entry name" value="TRYPSIN-RELATED"/>
    <property type="match status" value="1"/>
</dbReference>
<dbReference type="AlphaFoldDB" id="A0A423T8B6"/>
<proteinExistence type="predicted"/>
<dbReference type="InterPro" id="IPR043504">
    <property type="entry name" value="Peptidase_S1_PA_chymotrypsin"/>
</dbReference>
<dbReference type="PANTHER" id="PTHR24264:SF54">
    <property type="entry name" value="PEPTIDASE S1 DOMAIN-CONTAINING PROTEIN"/>
    <property type="match status" value="1"/>
</dbReference>
<evidence type="ECO:0000256" key="5">
    <source>
        <dbReference type="SAM" id="Phobius"/>
    </source>
</evidence>
<feature type="transmembrane region" description="Helical" evidence="5">
    <location>
        <begin position="54"/>
        <end position="74"/>
    </location>
</feature>
<reference evidence="7 8" key="2">
    <citation type="submission" date="2019-01" db="EMBL/GenBank/DDBJ databases">
        <title>The decoding of complex shrimp genome reveals the adaptation for benthos swimmer, frequently molting mechanism and breeding impact on genome.</title>
        <authorList>
            <person name="Sun Y."/>
            <person name="Gao Y."/>
            <person name="Yu Y."/>
        </authorList>
    </citation>
    <scope>NUCLEOTIDE SEQUENCE [LARGE SCALE GENOMIC DNA]</scope>
    <source>
        <tissue evidence="7">Muscle</tissue>
    </source>
</reference>
<feature type="transmembrane region" description="Helical" evidence="5">
    <location>
        <begin position="94"/>
        <end position="115"/>
    </location>
</feature>
<dbReference type="Gene3D" id="2.40.10.10">
    <property type="entry name" value="Trypsin-like serine proteases"/>
    <property type="match status" value="1"/>
</dbReference>
<sequence length="363" mass="39745">MKLWEDFRVNNFFFLSLCFPSTVPCFVSVSGFLFVSVSVLFLSFTFSPSLSSSLTCSLIFFLFFPFPSPSFFFLSSPSLTSSLSALHYSHPLSLIPFIFPYLSFISLPPSFHSFLSSPPIPSFPSIFSSPSLTGDSGGPLTVVQNGRHVLAGLVSFGHSCALPEWPGIYTRISEYSDWIGRPDCNRDPVRTIGEHGPQAHPPPPRQRPCYDLSEALRGSEAGKPRIGAEKGWGREERQRRRDGSLGPLAVGLSGDGGAESSPARSHALPSRSRLSYSYLSFSISFPRSRAGSSKEPRPWSRCGIWYGTSFSPPIFPLHPPTPPPVPLLPSLIRLPFNVTLCSPGAPRSSPPFPMLTLLSRLLS</sequence>
<evidence type="ECO:0000256" key="1">
    <source>
        <dbReference type="ARBA" id="ARBA00022670"/>
    </source>
</evidence>
<keyword evidence="3" id="KW-0720">Serine protease</keyword>
<dbReference type="GO" id="GO:0004252">
    <property type="term" value="F:serine-type endopeptidase activity"/>
    <property type="evidence" value="ECO:0007669"/>
    <property type="project" value="InterPro"/>
</dbReference>
<keyword evidence="8" id="KW-1185">Reference proteome</keyword>
<keyword evidence="5" id="KW-1133">Transmembrane helix</keyword>
<evidence type="ECO:0000313" key="8">
    <source>
        <dbReference type="Proteomes" id="UP000283509"/>
    </source>
</evidence>
<keyword evidence="2" id="KW-0378">Hydrolase</keyword>
<organism evidence="7 8">
    <name type="scientific">Penaeus vannamei</name>
    <name type="common">Whiteleg shrimp</name>
    <name type="synonym">Litopenaeus vannamei</name>
    <dbReference type="NCBI Taxonomy" id="6689"/>
    <lineage>
        <taxon>Eukaryota</taxon>
        <taxon>Metazoa</taxon>
        <taxon>Ecdysozoa</taxon>
        <taxon>Arthropoda</taxon>
        <taxon>Crustacea</taxon>
        <taxon>Multicrustacea</taxon>
        <taxon>Malacostraca</taxon>
        <taxon>Eumalacostraca</taxon>
        <taxon>Eucarida</taxon>
        <taxon>Decapoda</taxon>
        <taxon>Dendrobranchiata</taxon>
        <taxon>Penaeoidea</taxon>
        <taxon>Penaeidae</taxon>
        <taxon>Penaeus</taxon>
    </lineage>
</organism>
<feature type="region of interest" description="Disordered" evidence="4">
    <location>
        <begin position="189"/>
        <end position="266"/>
    </location>
</feature>
<feature type="domain" description="Peptidase S1" evidence="6">
    <location>
        <begin position="1"/>
        <end position="179"/>
    </location>
</feature>
<dbReference type="GO" id="GO:0005615">
    <property type="term" value="C:extracellular space"/>
    <property type="evidence" value="ECO:0007669"/>
    <property type="project" value="TreeGrafter"/>
</dbReference>